<feature type="compositionally biased region" description="Basic residues" evidence="2">
    <location>
        <begin position="105"/>
        <end position="115"/>
    </location>
</feature>
<evidence type="ECO:0000256" key="1">
    <source>
        <dbReference type="SAM" id="Coils"/>
    </source>
</evidence>
<reference evidence="3" key="1">
    <citation type="journal article" date="2020" name="Fungal Divers.">
        <title>Resolving the Mortierellaceae phylogeny through synthesis of multi-gene phylogenetics and phylogenomics.</title>
        <authorList>
            <person name="Vandepol N."/>
            <person name="Liber J."/>
            <person name="Desiro A."/>
            <person name="Na H."/>
            <person name="Kennedy M."/>
            <person name="Barry K."/>
            <person name="Grigoriev I.V."/>
            <person name="Miller A.N."/>
            <person name="O'Donnell K."/>
            <person name="Stajich J.E."/>
            <person name="Bonito G."/>
        </authorList>
    </citation>
    <scope>NUCLEOTIDE SEQUENCE</scope>
    <source>
        <strain evidence="3">REB-010B</strain>
    </source>
</reference>
<feature type="coiled-coil region" evidence="1">
    <location>
        <begin position="177"/>
        <end position="208"/>
    </location>
</feature>
<organism evidence="3 4">
    <name type="scientific">Dissophora globulifera</name>
    <dbReference type="NCBI Taxonomy" id="979702"/>
    <lineage>
        <taxon>Eukaryota</taxon>
        <taxon>Fungi</taxon>
        <taxon>Fungi incertae sedis</taxon>
        <taxon>Mucoromycota</taxon>
        <taxon>Mortierellomycotina</taxon>
        <taxon>Mortierellomycetes</taxon>
        <taxon>Mortierellales</taxon>
        <taxon>Mortierellaceae</taxon>
        <taxon>Dissophora</taxon>
    </lineage>
</organism>
<protein>
    <submittedName>
        <fullName evidence="3">Uncharacterized protein</fullName>
    </submittedName>
</protein>
<name>A0A9P6RHR1_9FUNG</name>
<comment type="caution">
    <text evidence="3">The sequence shown here is derived from an EMBL/GenBank/DDBJ whole genome shotgun (WGS) entry which is preliminary data.</text>
</comment>
<dbReference type="Proteomes" id="UP000738325">
    <property type="component" value="Unassembled WGS sequence"/>
</dbReference>
<keyword evidence="1" id="KW-0175">Coiled coil</keyword>
<evidence type="ECO:0000313" key="4">
    <source>
        <dbReference type="Proteomes" id="UP000738325"/>
    </source>
</evidence>
<dbReference type="EMBL" id="JAAAIP010000416">
    <property type="protein sequence ID" value="KAG0317581.1"/>
    <property type="molecule type" value="Genomic_DNA"/>
</dbReference>
<keyword evidence="4" id="KW-1185">Reference proteome</keyword>
<sequence>MAMTEFISTNKSSEADQACSSSQPALSSRTPSAPTSSSSSPGPITVASTGTGITATRSARDYFQHGYTTTFLASNEARLILDLPPLLGKDPNMIAEVLATPIPKHATRPASRRRSSSPPSTSSALPEAGTGSTATLSDVNAKAEAAAKAMTKRYAAKNLNMTETEAHRMVQLMAAEIVSLHEERELMLNKLERAKQEMLEAARLLRMKAAGAQVNVVTAAASADAGQEMQEMQDVTAEGRIHKDLEQDAAADRFNRTSKADEDEDEDERKRRFASFYNKDDWKA</sequence>
<gene>
    <name evidence="3" type="ORF">BGZ99_006211</name>
</gene>
<feature type="compositionally biased region" description="Low complexity" evidence="2">
    <location>
        <begin position="24"/>
        <end position="48"/>
    </location>
</feature>
<feature type="region of interest" description="Disordered" evidence="2">
    <location>
        <begin position="1"/>
        <end position="51"/>
    </location>
</feature>
<evidence type="ECO:0000313" key="3">
    <source>
        <dbReference type="EMBL" id="KAG0317581.1"/>
    </source>
</evidence>
<dbReference type="AlphaFoldDB" id="A0A9P6RHR1"/>
<feature type="region of interest" description="Disordered" evidence="2">
    <location>
        <begin position="237"/>
        <end position="270"/>
    </location>
</feature>
<feature type="region of interest" description="Disordered" evidence="2">
    <location>
        <begin position="100"/>
        <end position="138"/>
    </location>
</feature>
<accession>A0A9P6RHR1</accession>
<proteinExistence type="predicted"/>
<dbReference type="OrthoDB" id="2426976at2759"/>
<evidence type="ECO:0000256" key="2">
    <source>
        <dbReference type="SAM" id="MobiDB-lite"/>
    </source>
</evidence>
<feature type="compositionally biased region" description="Polar residues" evidence="2">
    <location>
        <begin position="1"/>
        <end position="12"/>
    </location>
</feature>
<feature type="compositionally biased region" description="Basic and acidic residues" evidence="2">
    <location>
        <begin position="237"/>
        <end position="260"/>
    </location>
</feature>